<protein>
    <recommendedName>
        <fullName evidence="3">Transmembrane protein 192</fullName>
    </recommendedName>
</protein>
<keyword evidence="6 7" id="KW-0472">Membrane</keyword>
<evidence type="ECO:0000313" key="9">
    <source>
        <dbReference type="Proteomes" id="UP000261520"/>
    </source>
</evidence>
<evidence type="ECO:0000313" key="8">
    <source>
        <dbReference type="Ensembl" id="ENSPMGP00000020448.1"/>
    </source>
</evidence>
<dbReference type="PANTHER" id="PTHR31592:SF1">
    <property type="entry name" value="TRANSMEMBRANE PROTEIN 192"/>
    <property type="match status" value="1"/>
</dbReference>
<keyword evidence="4 7" id="KW-0812">Transmembrane</keyword>
<evidence type="ECO:0000256" key="2">
    <source>
        <dbReference type="ARBA" id="ARBA00006314"/>
    </source>
</evidence>
<dbReference type="GO" id="GO:0005770">
    <property type="term" value="C:late endosome"/>
    <property type="evidence" value="ECO:0007669"/>
    <property type="project" value="TreeGrafter"/>
</dbReference>
<proteinExistence type="inferred from homology"/>
<evidence type="ECO:0000256" key="5">
    <source>
        <dbReference type="ARBA" id="ARBA00022989"/>
    </source>
</evidence>
<evidence type="ECO:0000256" key="6">
    <source>
        <dbReference type="ARBA" id="ARBA00023136"/>
    </source>
</evidence>
<dbReference type="Ensembl" id="ENSPMGT00000021784.1">
    <property type="protein sequence ID" value="ENSPMGP00000020448.1"/>
    <property type="gene ID" value="ENSPMGG00000016534.1"/>
</dbReference>
<keyword evidence="5 7" id="KW-1133">Transmembrane helix</keyword>
<sequence>MFHKCDHTYGQCCYIYYHPSSLYLPKKDKSYVGVLVALLKYTVIFFIQFFFSSQSAPELDLTRSLDEDSMVDGPLISADALHSAIRREFQTLPTYCQALLLSVLHVVYVVLSVLVAVMCILKQGDVEQCNSILQAVGGDGVIVFGKVFLWGFVLLFTICTKYHHRQARSRGYLKFYRHMQDVIHLPLVFHSGGNALLLWILASKIPKDLRTYLVLAVLAVELLVALPCLIYYTVKVVQYNTERAAPDVSQEEHSHNFSVTSVPIETGFREGSSLAEVVDKQADLIEYLKQHNTLLSRRLLNLTAQH</sequence>
<dbReference type="STRING" id="409849.ENSPMGP00000020448"/>
<evidence type="ECO:0000256" key="7">
    <source>
        <dbReference type="SAM" id="Phobius"/>
    </source>
</evidence>
<name>A0A3B4ATJ6_9GOBI</name>
<evidence type="ECO:0000256" key="4">
    <source>
        <dbReference type="ARBA" id="ARBA00022692"/>
    </source>
</evidence>
<accession>A0A3B4ATJ6</accession>
<feature type="transmembrane region" description="Helical" evidence="7">
    <location>
        <begin position="31"/>
        <end position="51"/>
    </location>
</feature>
<dbReference type="GO" id="GO:0005765">
    <property type="term" value="C:lysosomal membrane"/>
    <property type="evidence" value="ECO:0007669"/>
    <property type="project" value="TreeGrafter"/>
</dbReference>
<dbReference type="Pfam" id="PF14802">
    <property type="entry name" value="TMEM192"/>
    <property type="match status" value="1"/>
</dbReference>
<feature type="transmembrane region" description="Helical" evidence="7">
    <location>
        <begin position="213"/>
        <end position="234"/>
    </location>
</feature>
<organism evidence="8 9">
    <name type="scientific">Periophthalmus magnuspinnatus</name>
    <dbReference type="NCBI Taxonomy" id="409849"/>
    <lineage>
        <taxon>Eukaryota</taxon>
        <taxon>Metazoa</taxon>
        <taxon>Chordata</taxon>
        <taxon>Craniata</taxon>
        <taxon>Vertebrata</taxon>
        <taxon>Euteleostomi</taxon>
        <taxon>Actinopterygii</taxon>
        <taxon>Neopterygii</taxon>
        <taxon>Teleostei</taxon>
        <taxon>Neoteleostei</taxon>
        <taxon>Acanthomorphata</taxon>
        <taxon>Gobiaria</taxon>
        <taxon>Gobiiformes</taxon>
        <taxon>Gobioidei</taxon>
        <taxon>Gobiidae</taxon>
        <taxon>Oxudercinae</taxon>
        <taxon>Periophthalmus</taxon>
    </lineage>
</organism>
<dbReference type="InterPro" id="IPR029399">
    <property type="entry name" value="TMEM192"/>
</dbReference>
<evidence type="ECO:0000256" key="3">
    <source>
        <dbReference type="ARBA" id="ARBA00014635"/>
    </source>
</evidence>
<comment type="similarity">
    <text evidence="2">Belongs to the TMEM192 family.</text>
</comment>
<reference evidence="8" key="2">
    <citation type="submission" date="2025-09" db="UniProtKB">
        <authorList>
            <consortium name="Ensembl"/>
        </authorList>
    </citation>
    <scope>IDENTIFICATION</scope>
</reference>
<feature type="transmembrane region" description="Helical" evidence="7">
    <location>
        <begin position="141"/>
        <end position="163"/>
    </location>
</feature>
<feature type="transmembrane region" description="Helical" evidence="7">
    <location>
        <begin position="98"/>
        <end position="121"/>
    </location>
</feature>
<dbReference type="Proteomes" id="UP000261520">
    <property type="component" value="Unplaced"/>
</dbReference>
<feature type="transmembrane region" description="Helical" evidence="7">
    <location>
        <begin position="183"/>
        <end position="201"/>
    </location>
</feature>
<reference evidence="8" key="1">
    <citation type="submission" date="2025-08" db="UniProtKB">
        <authorList>
            <consortium name="Ensembl"/>
        </authorList>
    </citation>
    <scope>IDENTIFICATION</scope>
</reference>
<evidence type="ECO:0000256" key="1">
    <source>
        <dbReference type="ARBA" id="ARBA00004141"/>
    </source>
</evidence>
<keyword evidence="9" id="KW-1185">Reference proteome</keyword>
<dbReference type="PANTHER" id="PTHR31592">
    <property type="entry name" value="TRANSMEMBRANE PROTEIN 192"/>
    <property type="match status" value="1"/>
</dbReference>
<dbReference type="AlphaFoldDB" id="A0A3B4ATJ6"/>
<comment type="subcellular location">
    <subcellularLocation>
        <location evidence="1">Membrane</location>
        <topology evidence="1">Multi-pass membrane protein</topology>
    </subcellularLocation>
</comment>